<sequence length="191" mass="20650">MRIAFLASHNGSSMRYLVEAVKTGILSAEPVLLIASRADSSSLAYAAENGIPHVIVNARDHHPYASEDEAVCAHLQEARPDVVVLSGYMRKIGSKTLAAFEGRILNIHPALLPKFGGQGMYGIHVHQAVLASGERVTGATVHLVDAEYDHGQILAQTTVPVLPNDTPQSLAERVKAQEGPLYLKVLTNWQR</sequence>
<dbReference type="AlphaFoldDB" id="A0A1M6LYX3"/>
<protein>
    <recommendedName>
        <fullName evidence="6">Phosphoribosylglycinamide formyltransferase</fullName>
        <ecNumber evidence="6">2.1.2.2</ecNumber>
    </recommendedName>
    <alternativeName>
        <fullName evidence="6">5'-phosphoribosylglycinamide transformylase</fullName>
    </alternativeName>
    <alternativeName>
        <fullName evidence="6">GAR transformylase</fullName>
        <shortName evidence="6">GART</shortName>
    </alternativeName>
</protein>
<feature type="site" description="Raises pKa of active site His" evidence="6">
    <location>
        <position position="149"/>
    </location>
</feature>
<evidence type="ECO:0000256" key="5">
    <source>
        <dbReference type="ARBA" id="ARBA00047664"/>
    </source>
</evidence>
<dbReference type="GO" id="GO:0005829">
    <property type="term" value="C:cytosol"/>
    <property type="evidence" value="ECO:0007669"/>
    <property type="project" value="TreeGrafter"/>
</dbReference>
<reference evidence="9" key="1">
    <citation type="submission" date="2016-11" db="EMBL/GenBank/DDBJ databases">
        <authorList>
            <person name="Varghese N."/>
            <person name="Submissions S."/>
        </authorList>
    </citation>
    <scope>NUCLEOTIDE SEQUENCE [LARGE SCALE GENOMIC DNA]</scope>
    <source>
        <strain evidence="9">USBA-503</strain>
    </source>
</reference>
<proteinExistence type="inferred from homology"/>
<dbReference type="InterPro" id="IPR036477">
    <property type="entry name" value="Formyl_transf_N_sf"/>
</dbReference>
<dbReference type="EC" id="2.1.2.2" evidence="6"/>
<dbReference type="PROSITE" id="PS00373">
    <property type="entry name" value="GART"/>
    <property type="match status" value="1"/>
</dbReference>
<dbReference type="InterPro" id="IPR004607">
    <property type="entry name" value="GART"/>
</dbReference>
<feature type="domain" description="Formyl transferase N-terminal" evidence="7">
    <location>
        <begin position="1"/>
        <end position="186"/>
    </location>
</feature>
<evidence type="ECO:0000259" key="7">
    <source>
        <dbReference type="Pfam" id="PF00551"/>
    </source>
</evidence>
<comment type="similarity">
    <text evidence="4 6">Belongs to the GART family.</text>
</comment>
<dbReference type="HAMAP" id="MF_01930">
    <property type="entry name" value="PurN"/>
    <property type="match status" value="1"/>
</dbReference>
<evidence type="ECO:0000313" key="9">
    <source>
        <dbReference type="Proteomes" id="UP000184016"/>
    </source>
</evidence>
<dbReference type="Pfam" id="PF00551">
    <property type="entry name" value="Formyl_trans_N"/>
    <property type="match status" value="1"/>
</dbReference>
<dbReference type="Gene3D" id="3.40.50.170">
    <property type="entry name" value="Formyl transferase, N-terminal domain"/>
    <property type="match status" value="1"/>
</dbReference>
<evidence type="ECO:0000313" key="8">
    <source>
        <dbReference type="EMBL" id="SHJ76427.1"/>
    </source>
</evidence>
<dbReference type="PANTHER" id="PTHR43369">
    <property type="entry name" value="PHOSPHORIBOSYLGLYCINAMIDE FORMYLTRANSFERASE"/>
    <property type="match status" value="1"/>
</dbReference>
<evidence type="ECO:0000256" key="2">
    <source>
        <dbReference type="ARBA" id="ARBA00022679"/>
    </source>
</evidence>
<name>A0A1M6LYX3_9BACL</name>
<dbReference type="GO" id="GO:0004644">
    <property type="term" value="F:phosphoribosylglycinamide formyltransferase activity"/>
    <property type="evidence" value="ECO:0007669"/>
    <property type="project" value="UniProtKB-UniRule"/>
</dbReference>
<dbReference type="InterPro" id="IPR002376">
    <property type="entry name" value="Formyl_transf_N"/>
</dbReference>
<evidence type="ECO:0000256" key="1">
    <source>
        <dbReference type="ARBA" id="ARBA00005054"/>
    </source>
</evidence>
<feature type="active site" description="Proton donor" evidence="6">
    <location>
        <position position="108"/>
    </location>
</feature>
<dbReference type="RefSeq" id="WP_072873028.1">
    <property type="nucleotide sequence ID" value="NZ_FRAF01000003.1"/>
</dbReference>
<dbReference type="OrthoDB" id="9806170at2"/>
<keyword evidence="2 6" id="KW-0808">Transferase</keyword>
<comment type="caution">
    <text evidence="6">Lacks conserved residue(s) required for the propagation of feature annotation.</text>
</comment>
<dbReference type="STRING" id="1830138.SAMN05443507_103121"/>
<comment type="function">
    <text evidence="6">Catalyzes the transfer of a formyl group from 10-formyltetrahydrofolate to 5-phospho-ribosyl-glycinamide (GAR), producing 5-phospho-ribosyl-N-formylglycinamide (FGAR) and tetrahydrofolate.</text>
</comment>
<dbReference type="SUPFAM" id="SSF53328">
    <property type="entry name" value="Formyltransferase"/>
    <property type="match status" value="1"/>
</dbReference>
<evidence type="ECO:0000256" key="4">
    <source>
        <dbReference type="ARBA" id="ARBA00038440"/>
    </source>
</evidence>
<keyword evidence="3 6" id="KW-0658">Purine biosynthesis</keyword>
<organism evidence="8 9">
    <name type="scientific">Alicyclobacillus tolerans</name>
    <dbReference type="NCBI Taxonomy" id="90970"/>
    <lineage>
        <taxon>Bacteria</taxon>
        <taxon>Bacillati</taxon>
        <taxon>Bacillota</taxon>
        <taxon>Bacilli</taxon>
        <taxon>Bacillales</taxon>
        <taxon>Alicyclobacillaceae</taxon>
        <taxon>Alicyclobacillus</taxon>
    </lineage>
</organism>
<accession>A0A1M6LYX3</accession>
<gene>
    <name evidence="6" type="primary">purN</name>
    <name evidence="8" type="ORF">SAMN05443507_103121</name>
</gene>
<dbReference type="PANTHER" id="PTHR43369:SF2">
    <property type="entry name" value="PHOSPHORIBOSYLGLYCINAMIDE FORMYLTRANSFERASE"/>
    <property type="match status" value="1"/>
</dbReference>
<dbReference type="InterPro" id="IPR001555">
    <property type="entry name" value="GART_AS"/>
</dbReference>
<dbReference type="UniPathway" id="UPA00074">
    <property type="reaction ID" value="UER00126"/>
</dbReference>
<comment type="catalytic activity">
    <reaction evidence="5 6">
        <text>N(1)-(5-phospho-beta-D-ribosyl)glycinamide + (6R)-10-formyltetrahydrofolate = N(2)-formyl-N(1)-(5-phospho-beta-D-ribosyl)glycinamide + (6S)-5,6,7,8-tetrahydrofolate + H(+)</text>
        <dbReference type="Rhea" id="RHEA:15053"/>
        <dbReference type="ChEBI" id="CHEBI:15378"/>
        <dbReference type="ChEBI" id="CHEBI:57453"/>
        <dbReference type="ChEBI" id="CHEBI:143788"/>
        <dbReference type="ChEBI" id="CHEBI:147286"/>
        <dbReference type="ChEBI" id="CHEBI:195366"/>
        <dbReference type="EC" id="2.1.2.2"/>
    </reaction>
</comment>
<feature type="binding site" evidence="6">
    <location>
        <position position="106"/>
    </location>
    <ligand>
        <name>(6R)-10-formyltetrahydrofolate</name>
        <dbReference type="ChEBI" id="CHEBI:195366"/>
    </ligand>
</feature>
<comment type="pathway">
    <text evidence="1 6">Purine metabolism; IMP biosynthesis via de novo pathway; N(2)-formyl-N(1)-(5-phospho-D-ribosyl)glycinamide from N(1)-(5-phospho-D-ribosyl)glycinamide (10-formyl THF route): step 1/1.</text>
</comment>
<evidence type="ECO:0000256" key="6">
    <source>
        <dbReference type="HAMAP-Rule" id="MF_01930"/>
    </source>
</evidence>
<dbReference type="NCBIfam" id="TIGR00639">
    <property type="entry name" value="PurN"/>
    <property type="match status" value="1"/>
</dbReference>
<evidence type="ECO:0000256" key="3">
    <source>
        <dbReference type="ARBA" id="ARBA00022755"/>
    </source>
</evidence>
<keyword evidence="9" id="KW-1185">Reference proteome</keyword>
<dbReference type="GO" id="GO:0006189">
    <property type="term" value="P:'de novo' IMP biosynthetic process"/>
    <property type="evidence" value="ECO:0007669"/>
    <property type="project" value="UniProtKB-UniRule"/>
</dbReference>
<dbReference type="Proteomes" id="UP000184016">
    <property type="component" value="Unassembled WGS sequence"/>
</dbReference>
<dbReference type="EMBL" id="FRAF01000003">
    <property type="protein sequence ID" value="SHJ76427.1"/>
    <property type="molecule type" value="Genomic_DNA"/>
</dbReference>
<dbReference type="CDD" id="cd08645">
    <property type="entry name" value="FMT_core_GART"/>
    <property type="match status" value="1"/>
</dbReference>